<sequence>MKILKNTFTTLVSTMPQKTHSEQRSILQTLLSHNYKILETYPPQSHKYKRAIHHICLLESVTNKH</sequence>
<evidence type="ECO:0000313" key="1">
    <source>
        <dbReference type="EMBL" id="QHT36681.1"/>
    </source>
</evidence>
<dbReference type="AlphaFoldDB" id="A0A6C0F754"/>
<dbReference type="EMBL" id="MN738786">
    <property type="protein sequence ID" value="QHT36681.1"/>
    <property type="molecule type" value="Genomic_DNA"/>
</dbReference>
<protein>
    <submittedName>
        <fullName evidence="1">Uncharacterized protein</fullName>
    </submittedName>
</protein>
<accession>A0A6C0F754</accession>
<reference evidence="1" key="1">
    <citation type="journal article" date="2020" name="Nature">
        <title>Giant virus diversity and host interactions through global metagenomics.</title>
        <authorList>
            <person name="Schulz F."/>
            <person name="Roux S."/>
            <person name="Paez-Espino D."/>
            <person name="Jungbluth S."/>
            <person name="Walsh D.A."/>
            <person name="Denef V.J."/>
            <person name="McMahon K.D."/>
            <person name="Konstantinidis K.T."/>
            <person name="Eloe-Fadrosh E.A."/>
            <person name="Kyrpides N.C."/>
            <person name="Woyke T."/>
        </authorList>
    </citation>
    <scope>NUCLEOTIDE SEQUENCE</scope>
    <source>
        <strain evidence="1">GVMAG-S-ERX555967-130</strain>
    </source>
</reference>
<organism evidence="1">
    <name type="scientific">viral metagenome</name>
    <dbReference type="NCBI Taxonomy" id="1070528"/>
    <lineage>
        <taxon>unclassified sequences</taxon>
        <taxon>metagenomes</taxon>
        <taxon>organismal metagenomes</taxon>
    </lineage>
</organism>
<proteinExistence type="predicted"/>
<name>A0A6C0F754_9ZZZZ</name>